<dbReference type="PROSITE" id="PS50181">
    <property type="entry name" value="FBOX"/>
    <property type="match status" value="1"/>
</dbReference>
<evidence type="ECO:0000313" key="3">
    <source>
        <dbReference type="EMBL" id="KAF2849086.1"/>
    </source>
</evidence>
<reference evidence="3" key="1">
    <citation type="submission" date="2020-01" db="EMBL/GenBank/DDBJ databases">
        <authorList>
            <consortium name="DOE Joint Genome Institute"/>
            <person name="Haridas S."/>
            <person name="Albert R."/>
            <person name="Binder M."/>
            <person name="Bloem J."/>
            <person name="Labutti K."/>
            <person name="Salamov A."/>
            <person name="Andreopoulos B."/>
            <person name="Baker S.E."/>
            <person name="Barry K."/>
            <person name="Bills G."/>
            <person name="Bluhm B.H."/>
            <person name="Cannon C."/>
            <person name="Castanera R."/>
            <person name="Culley D.E."/>
            <person name="Daum C."/>
            <person name="Ezra D."/>
            <person name="Gonzalez J.B."/>
            <person name="Henrissat B."/>
            <person name="Kuo A."/>
            <person name="Liang C."/>
            <person name="Lipzen A."/>
            <person name="Lutzoni F."/>
            <person name="Magnuson J."/>
            <person name="Mondo S."/>
            <person name="Nolan M."/>
            <person name="Ohm R."/>
            <person name="Pangilinan J."/>
            <person name="Park H.-J."/>
            <person name="Ramirez L."/>
            <person name="Alfaro M."/>
            <person name="Sun H."/>
            <person name="Tritt A."/>
            <person name="Yoshinaga Y."/>
            <person name="Zwiers L.-H."/>
            <person name="Turgeon B.G."/>
            <person name="Goodwin S.B."/>
            <person name="Spatafora J.W."/>
            <person name="Crous P.W."/>
            <person name="Grigoriev I.V."/>
        </authorList>
    </citation>
    <scope>NUCLEOTIDE SEQUENCE</scope>
    <source>
        <strain evidence="3">IPT5</strain>
    </source>
</reference>
<dbReference type="Proteomes" id="UP000799423">
    <property type="component" value="Unassembled WGS sequence"/>
</dbReference>
<feature type="region of interest" description="Disordered" evidence="1">
    <location>
        <begin position="478"/>
        <end position="518"/>
    </location>
</feature>
<accession>A0A6A7B0L8</accession>
<feature type="compositionally biased region" description="Acidic residues" evidence="1">
    <location>
        <begin position="487"/>
        <end position="518"/>
    </location>
</feature>
<evidence type="ECO:0000256" key="1">
    <source>
        <dbReference type="SAM" id="MobiDB-lite"/>
    </source>
</evidence>
<protein>
    <recommendedName>
        <fullName evidence="2">F-box domain-containing protein</fullName>
    </recommendedName>
</protein>
<dbReference type="OrthoDB" id="5279008at2759"/>
<keyword evidence="4" id="KW-1185">Reference proteome</keyword>
<organism evidence="3 4">
    <name type="scientific">Plenodomus tracheiphilus IPT5</name>
    <dbReference type="NCBI Taxonomy" id="1408161"/>
    <lineage>
        <taxon>Eukaryota</taxon>
        <taxon>Fungi</taxon>
        <taxon>Dikarya</taxon>
        <taxon>Ascomycota</taxon>
        <taxon>Pezizomycotina</taxon>
        <taxon>Dothideomycetes</taxon>
        <taxon>Pleosporomycetidae</taxon>
        <taxon>Pleosporales</taxon>
        <taxon>Pleosporineae</taxon>
        <taxon>Leptosphaeriaceae</taxon>
        <taxon>Plenodomus</taxon>
    </lineage>
</organism>
<dbReference type="InterPro" id="IPR001810">
    <property type="entry name" value="F-box_dom"/>
</dbReference>
<gene>
    <name evidence="3" type="ORF">T440DRAFT_469520</name>
</gene>
<proteinExistence type="predicted"/>
<evidence type="ECO:0000259" key="2">
    <source>
        <dbReference type="PROSITE" id="PS50181"/>
    </source>
</evidence>
<name>A0A6A7B0L8_9PLEO</name>
<dbReference type="EMBL" id="MU006313">
    <property type="protein sequence ID" value="KAF2849086.1"/>
    <property type="molecule type" value="Genomic_DNA"/>
</dbReference>
<dbReference type="AlphaFoldDB" id="A0A6A7B0L8"/>
<feature type="domain" description="F-box" evidence="2">
    <location>
        <begin position="27"/>
        <end position="76"/>
    </location>
</feature>
<evidence type="ECO:0000313" key="4">
    <source>
        <dbReference type="Proteomes" id="UP000799423"/>
    </source>
</evidence>
<sequence length="518" mass="57936">MCIPKSVPSSLSSSTLSPIKSVPESTMATLLTMPLELLVAVSTHISTSDLASLRLTCKQVEKSLYEWFSEEFFTKKQFMLTHPSLQALIDISKHVGFSKKLKHVIIATNVYRSIPLRFRDEHAAARYAQGYEAQEALLSTGIDREMLTEAFQNLVNLHTVGIRDFNAPSRLRDGQHATWTSWGATTVMKETGMELCFYDRNGSGPERGGPFLCRVFSTVNYALGKAGRTPPELEVLLRKAGLPDITFSLPDFLLSSLVPVLNNYTSLLLNVDLTLNHLHTHTGGTIVETHAGHSLRQFLSFTPNLTHLRLNFQKSLVVNNTDFLDWLGQSVPIPGQKSANHLSIPPTTFPLLKTLELGQLKILPDTLLAVIAKFAPSLHSISLWRMALCSRSLPPQGHKPSYWAELLRRMGKIPQLNLNHLKVGMVQQDYMYAVSMHVNFKKEEDSEGIGSKQVEYHGKNMDKFLDSLIGRVNVEWPKEEEVVSSGEDSDDSMADPDHEDDDSEDEYENDNDEGSDDD</sequence>